<accession>A0A941DMN6</accession>
<dbReference type="Pfam" id="PF01936">
    <property type="entry name" value="NYN"/>
    <property type="match status" value="1"/>
</dbReference>
<dbReference type="InterPro" id="IPR021139">
    <property type="entry name" value="NYN"/>
</dbReference>
<reference evidence="2" key="1">
    <citation type="submission" date="2021-04" db="EMBL/GenBank/DDBJ databases">
        <title>novel species isolated from subtropical streams in China.</title>
        <authorList>
            <person name="Lu H."/>
        </authorList>
    </citation>
    <scope>NUCLEOTIDE SEQUENCE</scope>
    <source>
        <strain evidence="2">LFS511W</strain>
    </source>
</reference>
<evidence type="ECO:0000259" key="1">
    <source>
        <dbReference type="Pfam" id="PF01936"/>
    </source>
</evidence>
<feature type="domain" description="NYN" evidence="1">
    <location>
        <begin position="7"/>
        <end position="61"/>
    </location>
</feature>
<dbReference type="AlphaFoldDB" id="A0A941DMN6"/>
<dbReference type="RefSeq" id="WP_212687659.1">
    <property type="nucleotide sequence ID" value="NZ_JAGSPN010000005.1"/>
</dbReference>
<comment type="caution">
    <text evidence="2">The sequence shown here is derived from an EMBL/GenBank/DDBJ whole genome shotgun (WGS) entry which is preliminary data.</text>
</comment>
<dbReference type="EMBL" id="JAGSPN010000005">
    <property type="protein sequence ID" value="MBR7782332.1"/>
    <property type="molecule type" value="Genomic_DNA"/>
</dbReference>
<gene>
    <name evidence="2" type="ORF">KDM89_09270</name>
</gene>
<evidence type="ECO:0000313" key="2">
    <source>
        <dbReference type="EMBL" id="MBR7782332.1"/>
    </source>
</evidence>
<keyword evidence="3" id="KW-1185">Reference proteome</keyword>
<proteinExistence type="predicted"/>
<dbReference type="GO" id="GO:0004540">
    <property type="term" value="F:RNA nuclease activity"/>
    <property type="evidence" value="ECO:0007669"/>
    <property type="project" value="InterPro"/>
</dbReference>
<dbReference type="Proteomes" id="UP000680067">
    <property type="component" value="Unassembled WGS sequence"/>
</dbReference>
<organism evidence="2 3">
    <name type="scientific">Undibacterium luofuense</name>
    <dbReference type="NCBI Taxonomy" id="2828733"/>
    <lineage>
        <taxon>Bacteria</taxon>
        <taxon>Pseudomonadati</taxon>
        <taxon>Pseudomonadota</taxon>
        <taxon>Betaproteobacteria</taxon>
        <taxon>Burkholderiales</taxon>
        <taxon>Oxalobacteraceae</taxon>
        <taxon>Undibacterium</taxon>
    </lineage>
</organism>
<evidence type="ECO:0000313" key="3">
    <source>
        <dbReference type="Proteomes" id="UP000680067"/>
    </source>
</evidence>
<dbReference type="Gene3D" id="3.40.50.1010">
    <property type="entry name" value="5'-nuclease"/>
    <property type="match status" value="1"/>
</dbReference>
<name>A0A941DMN6_9BURK</name>
<protein>
    <submittedName>
        <fullName evidence="2">NYN domain-containing protein</fullName>
    </submittedName>
</protein>
<sequence>MIEDSYEIIEVGVDEITLVSGDANYVPAVEKLRLRGIPVHVVFWSHASRELKESATKFVDLNLYLNHLCK</sequence>